<protein>
    <submittedName>
        <fullName evidence="2">Uncharacterized protein</fullName>
    </submittedName>
</protein>
<feature type="chain" id="PRO_5018046626" evidence="1">
    <location>
        <begin position="21"/>
        <end position="63"/>
    </location>
</feature>
<evidence type="ECO:0000313" key="2">
    <source>
        <dbReference type="EMBL" id="PDQ22304.1"/>
    </source>
</evidence>
<name>A0A2A6FKE6_9HYPH</name>
<sequence>MKTILLASVLALAAASAAIAPTQAATMIVKTKDHMHMKNHCRTKLVTHWRHHHKIVEKVKLCG</sequence>
<reference evidence="2 3" key="1">
    <citation type="submission" date="2017-09" db="EMBL/GenBank/DDBJ databases">
        <title>Mesorhizobum sanjuanii sp. nov. isolated from nodules of Lotus tenuis in saline-alkaline lowlands of Flooding Pampa.</title>
        <authorList>
            <person name="Sannazzaro A.I."/>
            <person name="Torres Tejerizo G.A."/>
            <person name="Fontana F."/>
            <person name="Cumpa Velazquez L.M."/>
            <person name="Hansen L."/>
            <person name="Pistorio M."/>
            <person name="Estrella M.J."/>
        </authorList>
    </citation>
    <scope>NUCLEOTIDE SEQUENCE [LARGE SCALE GENOMIC DNA]</scope>
    <source>
        <strain evidence="2 3">BSA136</strain>
    </source>
</reference>
<comment type="caution">
    <text evidence="2">The sequence shown here is derived from an EMBL/GenBank/DDBJ whole genome shotgun (WGS) entry which is preliminary data.</text>
</comment>
<evidence type="ECO:0000313" key="3">
    <source>
        <dbReference type="Proteomes" id="UP000219182"/>
    </source>
</evidence>
<dbReference type="Proteomes" id="UP000219182">
    <property type="component" value="Unassembled WGS sequence"/>
</dbReference>
<evidence type="ECO:0000256" key="1">
    <source>
        <dbReference type="SAM" id="SignalP"/>
    </source>
</evidence>
<dbReference type="AlphaFoldDB" id="A0A2A6FKE6"/>
<gene>
    <name evidence="2" type="ORF">CN311_04435</name>
</gene>
<keyword evidence="3" id="KW-1185">Reference proteome</keyword>
<dbReference type="RefSeq" id="WP_097572177.1">
    <property type="nucleotide sequence ID" value="NZ_NWQG01000021.1"/>
</dbReference>
<keyword evidence="1" id="KW-0732">Signal</keyword>
<accession>A0A2A6FKE6</accession>
<organism evidence="2 3">
    <name type="scientific">Mesorhizobium sanjuanii</name>
    <dbReference type="NCBI Taxonomy" id="2037900"/>
    <lineage>
        <taxon>Bacteria</taxon>
        <taxon>Pseudomonadati</taxon>
        <taxon>Pseudomonadota</taxon>
        <taxon>Alphaproteobacteria</taxon>
        <taxon>Hyphomicrobiales</taxon>
        <taxon>Phyllobacteriaceae</taxon>
        <taxon>Mesorhizobium</taxon>
    </lineage>
</organism>
<proteinExistence type="predicted"/>
<dbReference type="EMBL" id="NWQG01000021">
    <property type="protein sequence ID" value="PDQ22304.1"/>
    <property type="molecule type" value="Genomic_DNA"/>
</dbReference>
<feature type="signal peptide" evidence="1">
    <location>
        <begin position="1"/>
        <end position="20"/>
    </location>
</feature>